<dbReference type="Pfam" id="PF12746">
    <property type="entry name" value="GNAT_acetyltran"/>
    <property type="match status" value="1"/>
</dbReference>
<sequence>MPLDSHTRQIVALAWSRILGLPDDSLTGLIGAAGSSAGSSRPARLEVPTDGEGPPSGRPAEGEARRAGREDEQVATFVRLYGASVLYGPRWLLDAARDVDDEVLALESTFIRLGASHRVRSLGEAALYYADGVPQMDRSETLAVSYETDHAAQLESLCPADDVAEAGLSGLDSTFTLVPDDGAQDDLQGSADPVAGSGYEEWQGLIGQVSVLVRPDVRRLGLGAYAAGVAMEEAFTEGLIPQWRARMGHRASQHLADTLGFELAGSQTTVVFEP</sequence>
<feature type="compositionally biased region" description="Basic and acidic residues" evidence="1">
    <location>
        <begin position="60"/>
        <end position="70"/>
    </location>
</feature>
<reference evidence="2 3" key="1">
    <citation type="submission" date="2016-10" db="EMBL/GenBank/DDBJ databases">
        <authorList>
            <person name="de Groot N.N."/>
        </authorList>
    </citation>
    <scope>NUCLEOTIDE SEQUENCE [LARGE SCALE GENOMIC DNA]</scope>
    <source>
        <strain evidence="2 3">CGMCC 1.7054</strain>
    </source>
</reference>
<dbReference type="Proteomes" id="UP000198881">
    <property type="component" value="Unassembled WGS sequence"/>
</dbReference>
<gene>
    <name evidence="2" type="ORF">SAMN04487966_101100</name>
</gene>
<evidence type="ECO:0000313" key="2">
    <source>
        <dbReference type="EMBL" id="SFV20084.1"/>
    </source>
</evidence>
<dbReference type="SUPFAM" id="SSF55729">
    <property type="entry name" value="Acyl-CoA N-acyltransferases (Nat)"/>
    <property type="match status" value="1"/>
</dbReference>
<evidence type="ECO:0008006" key="4">
    <source>
        <dbReference type="Google" id="ProtNLM"/>
    </source>
</evidence>
<dbReference type="RefSeq" id="WP_091692792.1">
    <property type="nucleotide sequence ID" value="NZ_FPCG01000001.1"/>
</dbReference>
<name>A0A1I7MDS1_9MICC</name>
<dbReference type="InterPro" id="IPR027365">
    <property type="entry name" value="GNAT_acetyltra_YdfB-like"/>
</dbReference>
<dbReference type="OrthoDB" id="4824241at2"/>
<keyword evidence="3" id="KW-1185">Reference proteome</keyword>
<dbReference type="Gene3D" id="3.40.630.30">
    <property type="match status" value="1"/>
</dbReference>
<dbReference type="AlphaFoldDB" id="A0A1I7MDS1"/>
<protein>
    <recommendedName>
        <fullName evidence="4">N-acetyltransferase domain-containing protein</fullName>
    </recommendedName>
</protein>
<accession>A0A1I7MDS1</accession>
<dbReference type="STRING" id="574650.SAMN04487966_101100"/>
<evidence type="ECO:0000256" key="1">
    <source>
        <dbReference type="SAM" id="MobiDB-lite"/>
    </source>
</evidence>
<proteinExistence type="predicted"/>
<dbReference type="InterPro" id="IPR016181">
    <property type="entry name" value="Acyl_CoA_acyltransferase"/>
</dbReference>
<evidence type="ECO:0000313" key="3">
    <source>
        <dbReference type="Proteomes" id="UP000198881"/>
    </source>
</evidence>
<feature type="region of interest" description="Disordered" evidence="1">
    <location>
        <begin position="32"/>
        <end position="70"/>
    </location>
</feature>
<organism evidence="2 3">
    <name type="scientific">Micrococcus terreus</name>
    <dbReference type="NCBI Taxonomy" id="574650"/>
    <lineage>
        <taxon>Bacteria</taxon>
        <taxon>Bacillati</taxon>
        <taxon>Actinomycetota</taxon>
        <taxon>Actinomycetes</taxon>
        <taxon>Micrococcales</taxon>
        <taxon>Micrococcaceae</taxon>
        <taxon>Micrococcus</taxon>
    </lineage>
</organism>
<dbReference type="EMBL" id="FPCG01000001">
    <property type="protein sequence ID" value="SFV20084.1"/>
    <property type="molecule type" value="Genomic_DNA"/>
</dbReference>